<dbReference type="EMBL" id="NAFI01000190">
    <property type="protein sequence ID" value="OSJ01577.1"/>
    <property type="molecule type" value="Genomic_DNA"/>
</dbReference>
<proteinExistence type="predicted"/>
<organism evidence="2 3">
    <name type="scientific">Bradyrhizobium canariense</name>
    <dbReference type="NCBI Taxonomy" id="255045"/>
    <lineage>
        <taxon>Bacteria</taxon>
        <taxon>Pseudomonadati</taxon>
        <taxon>Pseudomonadota</taxon>
        <taxon>Alphaproteobacteria</taxon>
        <taxon>Hyphomicrobiales</taxon>
        <taxon>Nitrobacteraceae</taxon>
        <taxon>Bradyrhizobium</taxon>
    </lineage>
</organism>
<name>A0A1X3FMC9_9BRAD</name>
<feature type="domain" description="SnoaL-like" evidence="1">
    <location>
        <begin position="9"/>
        <end position="117"/>
    </location>
</feature>
<dbReference type="Gene3D" id="3.10.450.50">
    <property type="match status" value="1"/>
</dbReference>
<evidence type="ECO:0000259" key="1">
    <source>
        <dbReference type="Pfam" id="PF12680"/>
    </source>
</evidence>
<dbReference type="Proteomes" id="UP000193553">
    <property type="component" value="Unassembled WGS sequence"/>
</dbReference>
<dbReference type="InterPro" id="IPR032710">
    <property type="entry name" value="NTF2-like_dom_sf"/>
</dbReference>
<dbReference type="SUPFAM" id="SSF54427">
    <property type="entry name" value="NTF2-like"/>
    <property type="match status" value="1"/>
</dbReference>
<dbReference type="RefSeq" id="WP_085361047.1">
    <property type="nucleotide sequence ID" value="NZ_NAFD01000186.1"/>
</dbReference>
<dbReference type="OrthoDB" id="8453515at2"/>
<accession>A0A1X3FMC9</accession>
<dbReference type="InterPro" id="IPR037401">
    <property type="entry name" value="SnoaL-like"/>
</dbReference>
<sequence>MGALSERRVREIYEQFAHRRLNDLEHAIDENIDFLSHAPADIFPYLGRRRGQAEVLRAFTEVHEELEVLSFWPLTTVVNEDRAALSVIVKVKDRATERSAHYRAAHFLRFRDDRITSVALSSTLSTQRASWLDKRPPFKTLSRFQLDTFKNDQLPPAASLH</sequence>
<gene>
    <name evidence="2" type="ORF">BSZ18_37770</name>
</gene>
<dbReference type="AlphaFoldDB" id="A0A1X3FMC9"/>
<protein>
    <recommendedName>
        <fullName evidence="1">SnoaL-like domain-containing protein</fullName>
    </recommendedName>
</protein>
<comment type="caution">
    <text evidence="2">The sequence shown here is derived from an EMBL/GenBank/DDBJ whole genome shotgun (WGS) entry which is preliminary data.</text>
</comment>
<dbReference type="Pfam" id="PF12680">
    <property type="entry name" value="SnoaL_2"/>
    <property type="match status" value="1"/>
</dbReference>
<evidence type="ECO:0000313" key="2">
    <source>
        <dbReference type="EMBL" id="OSJ01577.1"/>
    </source>
</evidence>
<evidence type="ECO:0000313" key="3">
    <source>
        <dbReference type="Proteomes" id="UP000193553"/>
    </source>
</evidence>
<reference evidence="2 3" key="1">
    <citation type="submission" date="2017-03" db="EMBL/GenBank/DDBJ databases">
        <title>Whole genome sequences of fourteen strains of Bradyrhizobium canariense and one strain of Bradyrhizobium japonicum isolated from Lupinus (Papilionoideae: Genisteae) species in Algeria.</title>
        <authorList>
            <person name="Crovadore J."/>
            <person name="Chekireb D."/>
            <person name="Brachmann A."/>
            <person name="Chablais R."/>
            <person name="Cochard B."/>
            <person name="Lefort F."/>
        </authorList>
    </citation>
    <scope>NUCLEOTIDE SEQUENCE [LARGE SCALE GENOMIC DNA]</scope>
    <source>
        <strain evidence="2 3">UBMA195</strain>
    </source>
</reference>